<evidence type="ECO:0008006" key="3">
    <source>
        <dbReference type="Google" id="ProtNLM"/>
    </source>
</evidence>
<evidence type="ECO:0000313" key="1">
    <source>
        <dbReference type="EMBL" id="KIY67786.1"/>
    </source>
</evidence>
<reference evidence="1 2" key="1">
    <citation type="journal article" date="2015" name="Fungal Genet. Biol.">
        <title>Evolution of novel wood decay mechanisms in Agaricales revealed by the genome sequences of Fistulina hepatica and Cylindrobasidium torrendii.</title>
        <authorList>
            <person name="Floudas D."/>
            <person name="Held B.W."/>
            <person name="Riley R."/>
            <person name="Nagy L.G."/>
            <person name="Koehler G."/>
            <person name="Ransdell A.S."/>
            <person name="Younus H."/>
            <person name="Chow J."/>
            <person name="Chiniquy J."/>
            <person name="Lipzen A."/>
            <person name="Tritt A."/>
            <person name="Sun H."/>
            <person name="Haridas S."/>
            <person name="LaButti K."/>
            <person name="Ohm R.A."/>
            <person name="Kues U."/>
            <person name="Blanchette R.A."/>
            <person name="Grigoriev I.V."/>
            <person name="Minto R.E."/>
            <person name="Hibbett D.S."/>
        </authorList>
    </citation>
    <scope>NUCLEOTIDE SEQUENCE [LARGE SCALE GENOMIC DNA]</scope>
    <source>
        <strain evidence="1 2">FP15055 ss-10</strain>
    </source>
</reference>
<dbReference type="Gene3D" id="3.50.50.60">
    <property type="entry name" value="FAD/NAD(P)-binding domain"/>
    <property type="match status" value="1"/>
</dbReference>
<proteinExistence type="predicted"/>
<name>A0A0D7BDW9_9AGAR</name>
<dbReference type="SUPFAM" id="SSF51905">
    <property type="entry name" value="FAD/NAD(P)-binding domain"/>
    <property type="match status" value="1"/>
</dbReference>
<dbReference type="EMBL" id="KN880517">
    <property type="protein sequence ID" value="KIY67786.1"/>
    <property type="molecule type" value="Genomic_DNA"/>
</dbReference>
<gene>
    <name evidence="1" type="ORF">CYLTODRAFT_422234</name>
</gene>
<dbReference type="AlphaFoldDB" id="A0A0D7BDW9"/>
<dbReference type="Proteomes" id="UP000054007">
    <property type="component" value="Unassembled WGS sequence"/>
</dbReference>
<keyword evidence="2" id="KW-1185">Reference proteome</keyword>
<sequence length="559" mass="62450">MASSLLFVAFIPVILVLVWKAYRYHLLRSVTGYLDVLNLGHERCTKIQGTAVVCGGSIAGLLTARICRDHFTSVIIVEAEEWTSSPEARRKMPQTSNHTRSRISQYDSLQVCLRLLYLGLHRLFPGLAEECANSGIAVAPADYKTHFWGLPLIMPYHLHSGTLPNTMFASRQALETLLRRLTLGRYARDIRQVIGIVTGLRMGEDGYVDGVKVRMKDGKVDCVDAKLVIDCTGPAAAGRRWLRRAVGVDPNDFKDTLDPKIYYTTTRFVITQDLGARLPIPGGWDAVGGHIHVMFPDAARNGRGFLSIIKAEGNQLFICCGGWAMDRPIYSIEDIKTHTLEIPVDAPVPRWVLDMLDLLKEIEKDSHHSFVCVGPSYKFNYEQFPSLPHNFIAVGDSVSRVNSIFGQGCSKALVGAAALNTLLHKTTVPLHGHLPVNFSYTFFERQARKTRAIWNSTKAADYSQPTTTPMTGEPLDLGLRWRKYRRQITRLAVKDIVVGELLWRNNMMVDITSLDFYHPKIVAKVVWNIAVEKAQEMLLVLSSLSIGFLKTVVSSSLQA</sequence>
<dbReference type="InterPro" id="IPR036188">
    <property type="entry name" value="FAD/NAD-bd_sf"/>
</dbReference>
<protein>
    <recommendedName>
        <fullName evidence="3">FAD/NAD(P)-binding domain-containing protein</fullName>
    </recommendedName>
</protein>
<organism evidence="1 2">
    <name type="scientific">Cylindrobasidium torrendii FP15055 ss-10</name>
    <dbReference type="NCBI Taxonomy" id="1314674"/>
    <lineage>
        <taxon>Eukaryota</taxon>
        <taxon>Fungi</taxon>
        <taxon>Dikarya</taxon>
        <taxon>Basidiomycota</taxon>
        <taxon>Agaricomycotina</taxon>
        <taxon>Agaricomycetes</taxon>
        <taxon>Agaricomycetidae</taxon>
        <taxon>Agaricales</taxon>
        <taxon>Marasmiineae</taxon>
        <taxon>Physalacriaceae</taxon>
        <taxon>Cylindrobasidium</taxon>
    </lineage>
</organism>
<accession>A0A0D7BDW9</accession>
<evidence type="ECO:0000313" key="2">
    <source>
        <dbReference type="Proteomes" id="UP000054007"/>
    </source>
</evidence>
<dbReference type="OrthoDB" id="10051892at2759"/>